<reference evidence="2" key="1">
    <citation type="journal article" date="2019" name="Int. J. Syst. Evol. Microbiol.">
        <title>The Global Catalogue of Microorganisms (GCM) 10K type strain sequencing project: providing services to taxonomists for standard genome sequencing and annotation.</title>
        <authorList>
            <consortium name="The Broad Institute Genomics Platform"/>
            <consortium name="The Broad Institute Genome Sequencing Center for Infectious Disease"/>
            <person name="Wu L."/>
            <person name="Ma J."/>
        </authorList>
    </citation>
    <scope>NUCLEOTIDE SEQUENCE [LARGE SCALE GENOMIC DNA]</scope>
    <source>
        <strain evidence="2">KCTC 32141</strain>
    </source>
</reference>
<dbReference type="PANTHER" id="PTHR39217">
    <property type="match status" value="1"/>
</dbReference>
<dbReference type="GO" id="GO:0016874">
    <property type="term" value="F:ligase activity"/>
    <property type="evidence" value="ECO:0007669"/>
    <property type="project" value="UniProtKB-KW"/>
</dbReference>
<dbReference type="Gene3D" id="3.30.470.20">
    <property type="entry name" value="ATP-grasp fold, B domain"/>
    <property type="match status" value="1"/>
</dbReference>
<evidence type="ECO:0000313" key="2">
    <source>
        <dbReference type="Proteomes" id="UP001597533"/>
    </source>
</evidence>
<organism evidence="1 2">
    <name type="scientific">Lacinutrix iliipiscaria</name>
    <dbReference type="NCBI Taxonomy" id="1230532"/>
    <lineage>
        <taxon>Bacteria</taxon>
        <taxon>Pseudomonadati</taxon>
        <taxon>Bacteroidota</taxon>
        <taxon>Flavobacteriia</taxon>
        <taxon>Flavobacteriales</taxon>
        <taxon>Flavobacteriaceae</taxon>
        <taxon>Lacinutrix</taxon>
    </lineage>
</organism>
<proteinExistence type="predicted"/>
<gene>
    <name evidence="1" type="ORF">ACFS5M_13045</name>
</gene>
<name>A0ABW5WT44_9FLAO</name>
<dbReference type="PANTHER" id="PTHR39217:SF1">
    <property type="entry name" value="GLUTATHIONE SYNTHETASE"/>
    <property type="match status" value="1"/>
</dbReference>
<keyword evidence="2" id="KW-1185">Reference proteome</keyword>
<dbReference type="RefSeq" id="WP_183489083.1">
    <property type="nucleotide sequence ID" value="NZ_JBHUOV010000015.1"/>
</dbReference>
<dbReference type="EMBL" id="JBHUOV010000015">
    <property type="protein sequence ID" value="MFD2824601.1"/>
    <property type="molecule type" value="Genomic_DNA"/>
</dbReference>
<sequence length="299" mass="34789">MKLFDVIILTQKDYISPKHIDTYVQNVLYEDELVQKALESLGLTVKRVAWDDSHFEWTSTQCVLFRATWDYFHRFSEFSQWLENVAKKTILLNSETIIRWNIDKHYLFDLHRKGVHVADTYFIEQGTTETLKELHKKLKWNETVLKPCISGGARHTYKLNSENIASHEALFKDLISNESMMLQPFQYNIVSKGEISMMVFNGTFTHAILKIAKSGDFRVQDDFGGSVHNYTPTPDEITFAENCVKACSELPIYARVDIFEDNNKKIALAELELIEPELWFRNYPEAATVLAKSIYKKLK</sequence>
<protein>
    <submittedName>
        <fullName evidence="1">RimK family alpha-L-glutamate ligase</fullName>
    </submittedName>
</protein>
<dbReference type="SUPFAM" id="SSF56059">
    <property type="entry name" value="Glutathione synthetase ATP-binding domain-like"/>
    <property type="match status" value="1"/>
</dbReference>
<accession>A0ABW5WT44</accession>
<dbReference type="InterPro" id="IPR053191">
    <property type="entry name" value="DcsG_Biosynth_Enzyme"/>
</dbReference>
<comment type="caution">
    <text evidence="1">The sequence shown here is derived from an EMBL/GenBank/DDBJ whole genome shotgun (WGS) entry which is preliminary data.</text>
</comment>
<dbReference type="Proteomes" id="UP001597533">
    <property type="component" value="Unassembled WGS sequence"/>
</dbReference>
<evidence type="ECO:0000313" key="1">
    <source>
        <dbReference type="EMBL" id="MFD2824601.1"/>
    </source>
</evidence>
<keyword evidence="1" id="KW-0436">Ligase</keyword>